<evidence type="ECO:0000259" key="5">
    <source>
        <dbReference type="PROSITE" id="PS50011"/>
    </source>
</evidence>
<dbReference type="GO" id="GO:0004672">
    <property type="term" value="F:protein kinase activity"/>
    <property type="evidence" value="ECO:0007669"/>
    <property type="project" value="InterPro"/>
</dbReference>
<evidence type="ECO:0000256" key="3">
    <source>
        <dbReference type="ARBA" id="ARBA00023239"/>
    </source>
</evidence>
<dbReference type="InterPro" id="IPR000719">
    <property type="entry name" value="Prot_kinase_dom"/>
</dbReference>
<dbReference type="Gene3D" id="1.10.510.10">
    <property type="entry name" value="Transferase(Phosphotransferase) domain 1"/>
    <property type="match status" value="1"/>
</dbReference>
<evidence type="ECO:0000256" key="1">
    <source>
        <dbReference type="ARBA" id="ARBA00012202"/>
    </source>
</evidence>
<accession>A0AAE0TBC9</accession>
<dbReference type="PANTHER" id="PTHR11920:SF501">
    <property type="entry name" value="GUANYLATE CYCLASE 32E"/>
    <property type="match status" value="1"/>
</dbReference>
<dbReference type="InterPro" id="IPR011009">
    <property type="entry name" value="Kinase-like_dom_sf"/>
</dbReference>
<dbReference type="GO" id="GO:0007168">
    <property type="term" value="P:receptor guanylyl cyclase signaling pathway"/>
    <property type="evidence" value="ECO:0007669"/>
    <property type="project" value="TreeGrafter"/>
</dbReference>
<keyword evidence="4" id="KW-0141">cGMP biosynthesis</keyword>
<keyword evidence="7" id="KW-1185">Reference proteome</keyword>
<protein>
    <recommendedName>
        <fullName evidence="1">guanylate cyclase</fullName>
        <ecNumber evidence="1">4.6.1.2</ecNumber>
    </recommendedName>
</protein>
<dbReference type="InterPro" id="IPR001245">
    <property type="entry name" value="Ser-Thr/Tyr_kinase_cat_dom"/>
</dbReference>
<dbReference type="PANTHER" id="PTHR11920">
    <property type="entry name" value="GUANYLYL CYCLASE"/>
    <property type="match status" value="1"/>
</dbReference>
<dbReference type="Pfam" id="PF07714">
    <property type="entry name" value="PK_Tyr_Ser-Thr"/>
    <property type="match status" value="1"/>
</dbReference>
<dbReference type="GO" id="GO:0004383">
    <property type="term" value="F:guanylate cyclase activity"/>
    <property type="evidence" value="ECO:0007669"/>
    <property type="project" value="UniProtKB-EC"/>
</dbReference>
<keyword evidence="3" id="KW-0456">Lyase</keyword>
<organism evidence="6 7">
    <name type="scientific">Potamilus streckersoni</name>
    <dbReference type="NCBI Taxonomy" id="2493646"/>
    <lineage>
        <taxon>Eukaryota</taxon>
        <taxon>Metazoa</taxon>
        <taxon>Spiralia</taxon>
        <taxon>Lophotrochozoa</taxon>
        <taxon>Mollusca</taxon>
        <taxon>Bivalvia</taxon>
        <taxon>Autobranchia</taxon>
        <taxon>Heteroconchia</taxon>
        <taxon>Palaeoheterodonta</taxon>
        <taxon>Unionida</taxon>
        <taxon>Unionoidea</taxon>
        <taxon>Unionidae</taxon>
        <taxon>Ambleminae</taxon>
        <taxon>Lampsilini</taxon>
        <taxon>Potamilus</taxon>
    </lineage>
</organism>
<dbReference type="GO" id="GO:0004016">
    <property type="term" value="F:adenylate cyclase activity"/>
    <property type="evidence" value="ECO:0007669"/>
    <property type="project" value="TreeGrafter"/>
</dbReference>
<evidence type="ECO:0000256" key="4">
    <source>
        <dbReference type="ARBA" id="ARBA00023293"/>
    </source>
</evidence>
<evidence type="ECO:0000313" key="6">
    <source>
        <dbReference type="EMBL" id="KAK3607267.1"/>
    </source>
</evidence>
<dbReference type="PROSITE" id="PS50011">
    <property type="entry name" value="PROTEIN_KINASE_DOM"/>
    <property type="match status" value="1"/>
</dbReference>
<reference evidence="6" key="1">
    <citation type="journal article" date="2021" name="Genome Biol. Evol.">
        <title>A High-Quality Reference Genome for a Parasitic Bivalve with Doubly Uniparental Inheritance (Bivalvia: Unionida).</title>
        <authorList>
            <person name="Smith C.H."/>
        </authorList>
    </citation>
    <scope>NUCLEOTIDE SEQUENCE</scope>
    <source>
        <strain evidence="6">CHS0354</strain>
    </source>
</reference>
<evidence type="ECO:0000256" key="2">
    <source>
        <dbReference type="ARBA" id="ARBA00022741"/>
    </source>
</evidence>
<dbReference type="InterPro" id="IPR050401">
    <property type="entry name" value="Cyclic_nucleotide_synthase"/>
</dbReference>
<feature type="non-terminal residue" evidence="6">
    <location>
        <position position="54"/>
    </location>
</feature>
<dbReference type="AlphaFoldDB" id="A0AAE0TBC9"/>
<reference evidence="6" key="3">
    <citation type="submission" date="2023-05" db="EMBL/GenBank/DDBJ databases">
        <authorList>
            <person name="Smith C.H."/>
        </authorList>
    </citation>
    <scope>NUCLEOTIDE SEQUENCE</scope>
    <source>
        <strain evidence="6">CHS0354</strain>
        <tissue evidence="6">Mantle</tissue>
    </source>
</reference>
<feature type="domain" description="Protein kinase" evidence="5">
    <location>
        <begin position="1"/>
        <end position="54"/>
    </location>
</feature>
<dbReference type="GO" id="GO:0001653">
    <property type="term" value="F:peptide receptor activity"/>
    <property type="evidence" value="ECO:0007669"/>
    <property type="project" value="TreeGrafter"/>
</dbReference>
<dbReference type="EMBL" id="JAEAOA010000195">
    <property type="protein sequence ID" value="KAK3607267.1"/>
    <property type="molecule type" value="Genomic_DNA"/>
</dbReference>
<proteinExistence type="predicted"/>
<dbReference type="SUPFAM" id="SSF56112">
    <property type="entry name" value="Protein kinase-like (PK-like)"/>
    <property type="match status" value="1"/>
</dbReference>
<gene>
    <name evidence="6" type="ORF">CHS0354_002244</name>
</gene>
<reference evidence="6" key="2">
    <citation type="journal article" date="2021" name="Genome Biol. Evol.">
        <title>Developing a high-quality reference genome for a parasitic bivalve with doubly uniparental inheritance (Bivalvia: Unionida).</title>
        <authorList>
            <person name="Smith C.H."/>
        </authorList>
    </citation>
    <scope>NUCLEOTIDE SEQUENCE</scope>
    <source>
        <strain evidence="6">CHS0354</strain>
        <tissue evidence="6">Mantle</tissue>
    </source>
</reference>
<dbReference type="Proteomes" id="UP001195483">
    <property type="component" value="Unassembled WGS sequence"/>
</dbReference>
<dbReference type="EC" id="4.6.1.2" evidence="1"/>
<dbReference type="GO" id="GO:0005886">
    <property type="term" value="C:plasma membrane"/>
    <property type="evidence" value="ECO:0007669"/>
    <property type="project" value="TreeGrafter"/>
</dbReference>
<keyword evidence="2" id="KW-0547">Nucleotide-binding</keyword>
<evidence type="ECO:0000313" key="7">
    <source>
        <dbReference type="Proteomes" id="UP001195483"/>
    </source>
</evidence>
<sequence>MTYIHSSKLVSHGRLKSTNCLVDNRWVLKITDFGLGYLTEKIDSLDLEENESFK</sequence>
<name>A0AAE0TBC9_9BIVA</name>
<comment type="caution">
    <text evidence="6">The sequence shown here is derived from an EMBL/GenBank/DDBJ whole genome shotgun (WGS) entry which is preliminary data.</text>
</comment>
<dbReference type="GO" id="GO:0005524">
    <property type="term" value="F:ATP binding"/>
    <property type="evidence" value="ECO:0007669"/>
    <property type="project" value="InterPro"/>
</dbReference>